<organism evidence="5">
    <name type="scientific">freshwater metagenome</name>
    <dbReference type="NCBI Taxonomy" id="449393"/>
    <lineage>
        <taxon>unclassified sequences</taxon>
        <taxon>metagenomes</taxon>
        <taxon>ecological metagenomes</taxon>
    </lineage>
</organism>
<keyword evidence="3" id="KW-0804">Transcription</keyword>
<reference evidence="5" key="1">
    <citation type="submission" date="2020-05" db="EMBL/GenBank/DDBJ databases">
        <authorList>
            <person name="Chiriac C."/>
            <person name="Salcher M."/>
            <person name="Ghai R."/>
            <person name="Kavagutti S V."/>
        </authorList>
    </citation>
    <scope>NUCLEOTIDE SEQUENCE</scope>
</reference>
<dbReference type="GO" id="GO:0006355">
    <property type="term" value="P:regulation of DNA-templated transcription"/>
    <property type="evidence" value="ECO:0007669"/>
    <property type="project" value="InterPro"/>
</dbReference>
<dbReference type="PANTHER" id="PTHR44688">
    <property type="entry name" value="DNA-BINDING TRANSCRIPTIONAL ACTIVATOR DEVR_DOSR"/>
    <property type="match status" value="1"/>
</dbReference>
<name>A0A6J6DKK1_9ZZZZ</name>
<dbReference type="SUPFAM" id="SSF46894">
    <property type="entry name" value="C-terminal effector domain of the bipartite response regulators"/>
    <property type="match status" value="1"/>
</dbReference>
<evidence type="ECO:0000256" key="1">
    <source>
        <dbReference type="ARBA" id="ARBA00023015"/>
    </source>
</evidence>
<sequence length="217" mass="22916">MEREFGRVGAIAASAPPTVISWDPLTGELLRGHLEAEGFPGTTHVVGGETAEALAALVLLPPPTYADYLGSGWDVRLRSVPLDVPMVVLARPNVPVRSALQLNLRKSGVALLDAGRPSTVGAVSSALRMSLEGGQVIDPLFIEANGDQARAQLTPAELRVYALLANGRSNSGIADELFLSERTVEVHVRKIFAKLGLGDNAAMNRRVVAASMFVASD</sequence>
<proteinExistence type="predicted"/>
<keyword evidence="1" id="KW-0805">Transcription regulation</keyword>
<accession>A0A6J6DKK1</accession>
<dbReference type="SMART" id="SM00421">
    <property type="entry name" value="HTH_LUXR"/>
    <property type="match status" value="1"/>
</dbReference>
<keyword evidence="2" id="KW-0238">DNA-binding</keyword>
<evidence type="ECO:0000259" key="4">
    <source>
        <dbReference type="PROSITE" id="PS50043"/>
    </source>
</evidence>
<dbReference type="EMBL" id="CAEZSU010000227">
    <property type="protein sequence ID" value="CAB4563714.1"/>
    <property type="molecule type" value="Genomic_DNA"/>
</dbReference>
<evidence type="ECO:0000256" key="2">
    <source>
        <dbReference type="ARBA" id="ARBA00023125"/>
    </source>
</evidence>
<dbReference type="InterPro" id="IPR036388">
    <property type="entry name" value="WH-like_DNA-bd_sf"/>
</dbReference>
<dbReference type="PANTHER" id="PTHR44688:SF16">
    <property type="entry name" value="DNA-BINDING TRANSCRIPTIONAL ACTIVATOR DEVR_DOSR"/>
    <property type="match status" value="1"/>
</dbReference>
<evidence type="ECO:0000256" key="3">
    <source>
        <dbReference type="ARBA" id="ARBA00023163"/>
    </source>
</evidence>
<dbReference type="CDD" id="cd06170">
    <property type="entry name" value="LuxR_C_like"/>
    <property type="match status" value="1"/>
</dbReference>
<gene>
    <name evidence="5" type="ORF">UFOPK1495_01654</name>
</gene>
<dbReference type="Gene3D" id="1.10.10.10">
    <property type="entry name" value="Winged helix-like DNA-binding domain superfamily/Winged helix DNA-binding domain"/>
    <property type="match status" value="1"/>
</dbReference>
<dbReference type="AlphaFoldDB" id="A0A6J6DKK1"/>
<dbReference type="InterPro" id="IPR000792">
    <property type="entry name" value="Tscrpt_reg_LuxR_C"/>
</dbReference>
<dbReference type="InterPro" id="IPR016032">
    <property type="entry name" value="Sig_transdc_resp-reg_C-effctor"/>
</dbReference>
<dbReference type="Pfam" id="PF00196">
    <property type="entry name" value="GerE"/>
    <property type="match status" value="1"/>
</dbReference>
<dbReference type="GO" id="GO:0003677">
    <property type="term" value="F:DNA binding"/>
    <property type="evidence" value="ECO:0007669"/>
    <property type="project" value="UniProtKB-KW"/>
</dbReference>
<evidence type="ECO:0000313" key="5">
    <source>
        <dbReference type="EMBL" id="CAB4563714.1"/>
    </source>
</evidence>
<dbReference type="PROSITE" id="PS50043">
    <property type="entry name" value="HTH_LUXR_2"/>
    <property type="match status" value="1"/>
</dbReference>
<feature type="domain" description="HTH luxR-type" evidence="4">
    <location>
        <begin position="146"/>
        <end position="217"/>
    </location>
</feature>
<protein>
    <submittedName>
        <fullName evidence="5">Unannotated protein</fullName>
    </submittedName>
</protein>
<dbReference type="PRINTS" id="PR00038">
    <property type="entry name" value="HTHLUXR"/>
</dbReference>